<dbReference type="Proteomes" id="UP001147148">
    <property type="component" value="Unassembled WGS sequence"/>
</dbReference>
<keyword evidence="3" id="KW-1185">Reference proteome</keyword>
<reference evidence="2" key="1">
    <citation type="submission" date="2022-10" db="EMBL/GenBank/DDBJ databases">
        <title>Vagococcus sp. isolated from poultry meat.</title>
        <authorList>
            <person name="Johansson P."/>
            <person name="Bjorkroth J."/>
        </authorList>
    </citation>
    <scope>NUCLEOTIDE SEQUENCE</scope>
    <source>
        <strain evidence="2">PNs007</strain>
    </source>
</reference>
<dbReference type="NCBIfam" id="TIGR01076">
    <property type="entry name" value="sortase_fam"/>
    <property type="match status" value="1"/>
</dbReference>
<evidence type="ECO:0000313" key="2">
    <source>
        <dbReference type="EMBL" id="MDF0479758.1"/>
    </source>
</evidence>
<dbReference type="InterPro" id="IPR023365">
    <property type="entry name" value="Sortase_dom-sf"/>
</dbReference>
<dbReference type="InterPro" id="IPR005754">
    <property type="entry name" value="Sortase"/>
</dbReference>
<dbReference type="CDD" id="cd05827">
    <property type="entry name" value="Sortase_C"/>
    <property type="match status" value="1"/>
</dbReference>
<dbReference type="EMBL" id="JAPDSH010000003">
    <property type="protein sequence ID" value="MDF0479758.1"/>
    <property type="molecule type" value="Genomic_DNA"/>
</dbReference>
<evidence type="ECO:0000256" key="1">
    <source>
        <dbReference type="ARBA" id="ARBA00022801"/>
    </source>
</evidence>
<gene>
    <name evidence="2" type="ORF">OL233_05590</name>
</gene>
<dbReference type="NCBIfam" id="NF033745">
    <property type="entry name" value="class_C_sortase"/>
    <property type="match status" value="1"/>
</dbReference>
<accession>A0ABT5X189</accession>
<name>A0ABT5X189_9ENTE</name>
<dbReference type="Pfam" id="PF04203">
    <property type="entry name" value="Sortase"/>
    <property type="match status" value="1"/>
</dbReference>
<dbReference type="RefSeq" id="WP_275471376.1">
    <property type="nucleotide sequence ID" value="NZ_JAPDSH010000003.1"/>
</dbReference>
<sequence length="232" mass="26295">MTKKVIIALIFLAGLVLLLFPHGVRTYYTHENNKMFKEFKAETNELVKPESKSKLEEVKRKIETYDLELKKAGMEITDPFEENKENLKSLKEILNLDEGEAFGMVEIPKLNLVVPLYLSVSDEALYEGVGHVGGSSLPIGGKSTHTVIAGHRGSWTQEIFQHVDRLENGDHFYIHTRAKTLTYQVIGKVIIHPSNTEMLEIQKGKDLATLITCHPYGSNAQRLLIQGERIFY</sequence>
<keyword evidence="1" id="KW-0378">Hydrolase</keyword>
<dbReference type="InterPro" id="IPR042002">
    <property type="entry name" value="Sortase_C"/>
</dbReference>
<organism evidence="2 3">
    <name type="scientific">Vagococcus proximus</name>
    <dbReference type="NCBI Taxonomy" id="2991417"/>
    <lineage>
        <taxon>Bacteria</taxon>
        <taxon>Bacillati</taxon>
        <taxon>Bacillota</taxon>
        <taxon>Bacilli</taxon>
        <taxon>Lactobacillales</taxon>
        <taxon>Enterococcaceae</taxon>
        <taxon>Vagococcus</taxon>
    </lineage>
</organism>
<proteinExistence type="predicted"/>
<protein>
    <submittedName>
        <fullName evidence="2">Class C sortase</fullName>
    </submittedName>
</protein>
<dbReference type="Gene3D" id="2.40.260.10">
    <property type="entry name" value="Sortase"/>
    <property type="match status" value="1"/>
</dbReference>
<dbReference type="SUPFAM" id="SSF63817">
    <property type="entry name" value="Sortase"/>
    <property type="match status" value="1"/>
</dbReference>
<evidence type="ECO:0000313" key="3">
    <source>
        <dbReference type="Proteomes" id="UP001147148"/>
    </source>
</evidence>
<comment type="caution">
    <text evidence="2">The sequence shown here is derived from an EMBL/GenBank/DDBJ whole genome shotgun (WGS) entry which is preliminary data.</text>
</comment>